<accession>A0A1M7QPW3</accession>
<keyword evidence="2" id="KW-1185">Reference proteome</keyword>
<evidence type="ECO:0000313" key="1">
    <source>
        <dbReference type="EMBL" id="SHN33553.1"/>
    </source>
</evidence>
<evidence type="ECO:0000313" key="2">
    <source>
        <dbReference type="Proteomes" id="UP000184513"/>
    </source>
</evidence>
<proteinExistence type="predicted"/>
<gene>
    <name evidence="1" type="ORF">SAMN04488057_12176</name>
</gene>
<name>A0A1M7QPW3_9BACT</name>
<reference evidence="1 2" key="1">
    <citation type="submission" date="2016-11" db="EMBL/GenBank/DDBJ databases">
        <authorList>
            <person name="Jaros S."/>
            <person name="Januszkiewicz K."/>
            <person name="Wedrychowicz H."/>
        </authorList>
    </citation>
    <scope>NUCLEOTIDE SEQUENCE [LARGE SCALE GENOMIC DNA]</scope>
    <source>
        <strain evidence="1 2">CGMCC 1.6102</strain>
    </source>
</reference>
<dbReference type="STRING" id="388280.SAMN04488057_12176"/>
<dbReference type="RefSeq" id="WP_143156136.1">
    <property type="nucleotide sequence ID" value="NZ_FRCY01000021.1"/>
</dbReference>
<organism evidence="1 2">
    <name type="scientific">Cyclobacterium lianum</name>
    <dbReference type="NCBI Taxonomy" id="388280"/>
    <lineage>
        <taxon>Bacteria</taxon>
        <taxon>Pseudomonadati</taxon>
        <taxon>Bacteroidota</taxon>
        <taxon>Cytophagia</taxon>
        <taxon>Cytophagales</taxon>
        <taxon>Cyclobacteriaceae</taxon>
        <taxon>Cyclobacterium</taxon>
    </lineage>
</organism>
<dbReference type="AlphaFoldDB" id="A0A1M7QPW3"/>
<protein>
    <submittedName>
        <fullName evidence="1">Uncharacterized protein</fullName>
    </submittedName>
</protein>
<dbReference type="Proteomes" id="UP000184513">
    <property type="component" value="Unassembled WGS sequence"/>
</dbReference>
<dbReference type="EMBL" id="FRCY01000021">
    <property type="protein sequence ID" value="SHN33553.1"/>
    <property type="molecule type" value="Genomic_DNA"/>
</dbReference>
<sequence>MIAKLYNRPNSLSSLIFGNAVRGTKYDYEQNGYSSDRPKVSIENQADEDQSEISIELPKGVYVGSSIGFKIETLP</sequence>